<reference evidence="1 2" key="1">
    <citation type="submission" date="2011-11" db="EMBL/GenBank/DDBJ databases">
        <title>The Noncontiguous Finished genome of Desulfosporosinus youngiae DSM 17734.</title>
        <authorList>
            <consortium name="US DOE Joint Genome Institute (JGI-PGF)"/>
            <person name="Lucas S."/>
            <person name="Han J."/>
            <person name="Lapidus A."/>
            <person name="Cheng J.-F."/>
            <person name="Goodwin L."/>
            <person name="Pitluck S."/>
            <person name="Peters L."/>
            <person name="Ovchinnikova G."/>
            <person name="Lu M."/>
            <person name="Land M.L."/>
            <person name="Hauser L."/>
            <person name="Pester M."/>
            <person name="Spring S."/>
            <person name="Ollivier B."/>
            <person name="Rattei T."/>
            <person name="Klenk H.-P."/>
            <person name="Wagner M."/>
            <person name="Loy A."/>
            <person name="Woyke T.J."/>
        </authorList>
    </citation>
    <scope>NUCLEOTIDE SEQUENCE [LARGE SCALE GENOMIC DNA]</scope>
    <source>
        <strain evidence="1 2">DSM 17734</strain>
    </source>
</reference>
<evidence type="ECO:0000313" key="1">
    <source>
        <dbReference type="EMBL" id="EHQ92180.1"/>
    </source>
</evidence>
<accession>H5XZY4</accession>
<protein>
    <submittedName>
        <fullName evidence="1">Uncharacterized protein</fullName>
    </submittedName>
</protein>
<name>H5XZY4_9FIRM</name>
<sequence>MDERLTARSPKNGMPYLVGVRDHEQAIDGAYNTLKCVQASFEALAGYEETGFSPKEISILNSENKRLKLQLEKVLESMNNIPHCPSTVGLEDDFQDFLGCSETPNCSECWRRALEAMGESEMKP</sequence>
<dbReference type="EMBL" id="CM001441">
    <property type="protein sequence ID" value="EHQ92180.1"/>
    <property type="molecule type" value="Genomic_DNA"/>
</dbReference>
<dbReference type="AlphaFoldDB" id="H5XZY4"/>
<proteinExistence type="predicted"/>
<dbReference type="HOGENOM" id="CLU_2000268_0_0_9"/>
<evidence type="ECO:0000313" key="2">
    <source>
        <dbReference type="Proteomes" id="UP000005104"/>
    </source>
</evidence>
<dbReference type="Proteomes" id="UP000005104">
    <property type="component" value="Chromosome"/>
</dbReference>
<keyword evidence="2" id="KW-1185">Reference proteome</keyword>
<gene>
    <name evidence="1" type="ORF">DesyoDRAFT_5251</name>
</gene>
<organism evidence="1 2">
    <name type="scientific">Desulfosporosinus youngiae DSM 17734</name>
    <dbReference type="NCBI Taxonomy" id="768710"/>
    <lineage>
        <taxon>Bacteria</taxon>
        <taxon>Bacillati</taxon>
        <taxon>Bacillota</taxon>
        <taxon>Clostridia</taxon>
        <taxon>Eubacteriales</taxon>
        <taxon>Desulfitobacteriaceae</taxon>
        <taxon>Desulfosporosinus</taxon>
    </lineage>
</organism>
<dbReference type="STRING" id="768710.DesyoDRAFT_5251"/>